<reference evidence="7" key="1">
    <citation type="journal article" date="2018" name="Biosci. Biotechnol. Biochem.">
        <title>Polysaccharide hydrolase of the hadal zone amphipods Hirondellea gigas.</title>
        <authorList>
            <person name="Kobayashi H."/>
            <person name="Nagahama T."/>
            <person name="Arai W."/>
            <person name="Sasagawa Y."/>
            <person name="Umeda M."/>
            <person name="Hayashi T."/>
            <person name="Nikaido I."/>
            <person name="Watanabe H."/>
            <person name="Oguri K."/>
            <person name="Kitazato H."/>
            <person name="Fujioka K."/>
            <person name="Kido Y."/>
            <person name="Takami H."/>
        </authorList>
    </citation>
    <scope>NUCLEOTIDE SEQUENCE</scope>
    <source>
        <tissue evidence="7">Whole body</tissue>
    </source>
</reference>
<feature type="binding site" evidence="5">
    <location>
        <position position="232"/>
    </location>
    <ligand>
        <name>a divalent metal cation</name>
        <dbReference type="ChEBI" id="CHEBI:60240"/>
        <label>2</label>
    </ligand>
</feature>
<name>A0A2P2I146_9CRUS</name>
<feature type="binding site" evidence="5">
    <location>
        <position position="300"/>
    </location>
    <ligand>
        <name>a divalent metal cation</name>
        <dbReference type="ChEBI" id="CHEBI:60240"/>
        <label>1</label>
    </ligand>
</feature>
<sequence>MDTKGKVLTVLGPVEPCSLGRTLTHEHLSLDFRVAYTSPPALTEHKTECDFTLPNLGWIRQNPYSHHKNIQFNGEEVDKLVEEELHEFYKSGGGTIVENTSIGIKRNIALVKRLAKSTNVKLVAGTGYYVSGSQSSSTLNSTVEELCNTIVKDMTQGCDDDPTVRCGLLGEVGCSWPLEDFERRSVNAAGLMQQQLGCPVMFHPGRNEDAPDEILRLYAEAGGAMSKAVMGHLDRTFHTMEELEEFAALGSYLEYDLFGIETSHYQLNTAIDMPSDGQRIARIKHLVDAGYEDKILLSHDIHTRNRLSAFGGHGFSYILQCIVPKMLTRGLTQQDVDDFLLHNPQHWLTFTK</sequence>
<evidence type="ECO:0000256" key="6">
    <source>
        <dbReference type="PROSITE-ProRule" id="PRU00679"/>
    </source>
</evidence>
<dbReference type="InterPro" id="IPR017947">
    <property type="entry name" value="AryldialkylPase_Zn-BS"/>
</dbReference>
<comment type="cofactor">
    <cofactor evidence="5">
        <name>a divalent metal cation</name>
        <dbReference type="ChEBI" id="CHEBI:60240"/>
    </cofactor>
    <text evidence="5">Binds 2 divalent metal cations per subunit.</text>
</comment>
<evidence type="ECO:0000313" key="7">
    <source>
        <dbReference type="EMBL" id="LAB67755.1"/>
    </source>
</evidence>
<dbReference type="GO" id="GO:0008270">
    <property type="term" value="F:zinc ion binding"/>
    <property type="evidence" value="ECO:0007669"/>
    <property type="project" value="InterPro"/>
</dbReference>
<feature type="binding site" evidence="5">
    <location>
        <position position="171"/>
    </location>
    <ligand>
        <name>a divalent metal cation</name>
        <dbReference type="ChEBI" id="CHEBI:60240"/>
        <label>1</label>
    </ligand>
</feature>
<protein>
    <recommendedName>
        <fullName evidence="1">Phosphotriesterase-related protein</fullName>
    </recommendedName>
    <alternativeName>
        <fullName evidence="4">Parathion hydrolase-related protein</fullName>
    </alternativeName>
</protein>
<comment type="similarity">
    <text evidence="6">Belongs to the metallo-dependent hydrolases superfamily. Phosphotriesterase family.</text>
</comment>
<dbReference type="AlphaFoldDB" id="A0A2P2I146"/>
<dbReference type="PROSITE" id="PS01322">
    <property type="entry name" value="PHOSPHOTRIESTERASE_1"/>
    <property type="match status" value="1"/>
</dbReference>
<proteinExistence type="evidence at transcript level"/>
<dbReference type="EMBL" id="IACF01002087">
    <property type="protein sequence ID" value="LAB67755.1"/>
    <property type="molecule type" value="mRNA"/>
</dbReference>
<feature type="binding site" evidence="5">
    <location>
        <position position="171"/>
    </location>
    <ligand>
        <name>a divalent metal cation</name>
        <dbReference type="ChEBI" id="CHEBI:60240"/>
        <label>2</label>
    </ligand>
</feature>
<feature type="binding site" evidence="5">
    <location>
        <position position="25"/>
    </location>
    <ligand>
        <name>a divalent metal cation</name>
        <dbReference type="ChEBI" id="CHEBI:60240"/>
        <label>1</label>
    </ligand>
</feature>
<evidence type="ECO:0000256" key="2">
    <source>
        <dbReference type="ARBA" id="ARBA00022723"/>
    </source>
</evidence>
<dbReference type="Pfam" id="PF02126">
    <property type="entry name" value="PTE"/>
    <property type="match status" value="1"/>
</dbReference>
<dbReference type="InterPro" id="IPR032466">
    <property type="entry name" value="Metal_Hydrolase"/>
</dbReference>
<dbReference type="Gene3D" id="3.20.20.140">
    <property type="entry name" value="Metal-dependent hydrolases"/>
    <property type="match status" value="1"/>
</dbReference>
<keyword evidence="3" id="KW-0378">Hydrolase</keyword>
<dbReference type="PANTHER" id="PTHR10819:SF3">
    <property type="entry name" value="PHOSPHOTRIESTERASE-RELATED PROTEIN"/>
    <property type="match status" value="1"/>
</dbReference>
<feature type="binding site" evidence="5">
    <location>
        <position position="203"/>
    </location>
    <ligand>
        <name>a divalent metal cation</name>
        <dbReference type="ChEBI" id="CHEBI:60240"/>
        <label>2</label>
    </ligand>
</feature>
<organism evidence="7">
    <name type="scientific">Hirondellea gigas</name>
    <dbReference type="NCBI Taxonomy" id="1518452"/>
    <lineage>
        <taxon>Eukaryota</taxon>
        <taxon>Metazoa</taxon>
        <taxon>Ecdysozoa</taxon>
        <taxon>Arthropoda</taxon>
        <taxon>Crustacea</taxon>
        <taxon>Multicrustacea</taxon>
        <taxon>Malacostraca</taxon>
        <taxon>Eumalacostraca</taxon>
        <taxon>Peracarida</taxon>
        <taxon>Amphipoda</taxon>
        <taxon>Amphilochidea</taxon>
        <taxon>Lysianassida</taxon>
        <taxon>Lysianassidira</taxon>
        <taxon>Lysianassoidea</taxon>
        <taxon>Lysianassidae</taxon>
        <taxon>Hirondellea</taxon>
    </lineage>
</organism>
<dbReference type="SUPFAM" id="SSF51556">
    <property type="entry name" value="Metallo-dependent hydrolases"/>
    <property type="match status" value="1"/>
</dbReference>
<feature type="binding site" evidence="5">
    <location>
        <position position="27"/>
    </location>
    <ligand>
        <name>a divalent metal cation</name>
        <dbReference type="ChEBI" id="CHEBI:60240"/>
        <label>1</label>
    </ligand>
</feature>
<dbReference type="PROSITE" id="PS51347">
    <property type="entry name" value="PHOSPHOTRIESTERASE_2"/>
    <property type="match status" value="1"/>
</dbReference>
<evidence type="ECO:0000256" key="3">
    <source>
        <dbReference type="ARBA" id="ARBA00022801"/>
    </source>
</evidence>
<dbReference type="GO" id="GO:0016788">
    <property type="term" value="F:hydrolase activity, acting on ester bonds"/>
    <property type="evidence" value="ECO:0007669"/>
    <property type="project" value="InterPro"/>
</dbReference>
<comment type="caution">
    <text evidence="6">Lacks conserved residue(s) required for the propagation of feature annotation.</text>
</comment>
<dbReference type="InterPro" id="IPR001559">
    <property type="entry name" value="Phosphotriesterase"/>
</dbReference>
<evidence type="ECO:0000256" key="1">
    <source>
        <dbReference type="ARBA" id="ARBA00020475"/>
    </source>
</evidence>
<dbReference type="PANTHER" id="PTHR10819">
    <property type="entry name" value="PHOSPHOTRIESTERASE-RELATED"/>
    <property type="match status" value="1"/>
</dbReference>
<accession>A0A2P2I146</accession>
<evidence type="ECO:0000256" key="4">
    <source>
        <dbReference type="ARBA" id="ARBA00029607"/>
    </source>
</evidence>
<keyword evidence="2 5" id="KW-0479">Metal-binding</keyword>
<evidence type="ECO:0000256" key="5">
    <source>
        <dbReference type="PIRSR" id="PIRSR601559-52"/>
    </source>
</evidence>